<dbReference type="EMBL" id="CAJOBJ010204086">
    <property type="protein sequence ID" value="CAF4991789.1"/>
    <property type="molecule type" value="Genomic_DNA"/>
</dbReference>
<evidence type="ECO:0000313" key="1">
    <source>
        <dbReference type="EMBL" id="CAF4991789.1"/>
    </source>
</evidence>
<reference evidence="1" key="1">
    <citation type="submission" date="2021-02" db="EMBL/GenBank/DDBJ databases">
        <authorList>
            <person name="Nowell W R."/>
        </authorList>
    </citation>
    <scope>NUCLEOTIDE SEQUENCE</scope>
</reference>
<gene>
    <name evidence="1" type="ORF">GIL414_LOCUS56676</name>
</gene>
<proteinExistence type="predicted"/>
<organism evidence="1 2">
    <name type="scientific">Rotaria magnacalcarata</name>
    <dbReference type="NCBI Taxonomy" id="392030"/>
    <lineage>
        <taxon>Eukaryota</taxon>
        <taxon>Metazoa</taxon>
        <taxon>Spiralia</taxon>
        <taxon>Gnathifera</taxon>
        <taxon>Rotifera</taxon>
        <taxon>Eurotatoria</taxon>
        <taxon>Bdelloidea</taxon>
        <taxon>Philodinida</taxon>
        <taxon>Philodinidae</taxon>
        <taxon>Rotaria</taxon>
    </lineage>
</organism>
<feature type="non-terminal residue" evidence="1">
    <location>
        <position position="30"/>
    </location>
</feature>
<protein>
    <submittedName>
        <fullName evidence="1">Uncharacterized protein</fullName>
    </submittedName>
</protein>
<sequence length="30" mass="2977">MLSVVGNWFLGIVDGSGAAVGINNSSNKIG</sequence>
<dbReference type="Proteomes" id="UP000681720">
    <property type="component" value="Unassembled WGS sequence"/>
</dbReference>
<evidence type="ECO:0000313" key="2">
    <source>
        <dbReference type="Proteomes" id="UP000681720"/>
    </source>
</evidence>
<dbReference type="AlphaFoldDB" id="A0A8S3DPL1"/>
<name>A0A8S3DPL1_9BILA</name>
<accession>A0A8S3DPL1</accession>
<comment type="caution">
    <text evidence="1">The sequence shown here is derived from an EMBL/GenBank/DDBJ whole genome shotgun (WGS) entry which is preliminary data.</text>
</comment>